<sequence length="543" mass="61580">MGANSNCISWQANNNCTSLSIRRVSNRKPSQSEQCIARNRQSPPARVGLFIRTILAIRCLINLSTCLAFNLNEGIQVSSLPTALNPGASLLENLSPFHNIVPDAYLDPPEFIRSRGFIPEIHYVTTQDNYIITLHRIINPLVPNGLRSRLKPVLLQHGLFTSSFNFIINSDRNNERPRFDVRDLTRTQRLDTYHPPESVFSWQRIVEMISDLTLAKLGLTQASGRLRAPQLSDAMGFELANQGYDVWMGNSRGSTYSLNHTHYDYQTDWRYWDFSFHEIGLYDLPACIDYILARRKRRSLAYVGHSQGNLAMFILQSFQPEWANKVKPFIALSPIAFIPNVYYGAMRSLIKTIESNLITTTQLNRVLKGQILPASPVTSGMLDVVCVPKWSTRVCNLALTLMLGDNFKRNNDSRTPIIAHHIPEGTSVLNVLHFAQLIESGQFRAFNFGPKENMRRYGSASSPFYPVRNIVSPDIAFISGRTDVLSTMRNVELTRRMLRVPLMDDYVVPELVWGHADHMYAIGAGRLVNAHLIGLIDRYRLVD</sequence>
<evidence type="ECO:0000256" key="3">
    <source>
        <dbReference type="ARBA" id="ARBA00022801"/>
    </source>
</evidence>
<dbReference type="Pfam" id="PF04083">
    <property type="entry name" value="Abhydro_lipase"/>
    <property type="match status" value="1"/>
</dbReference>
<name>A0A6G1SDP3_9ACAR</name>
<dbReference type="Pfam" id="PF00561">
    <property type="entry name" value="Abhydrolase_1"/>
    <property type="match status" value="1"/>
</dbReference>
<dbReference type="InterPro" id="IPR029058">
    <property type="entry name" value="AB_hydrolase_fold"/>
</dbReference>
<feature type="domain" description="AB hydrolase-1" evidence="7">
    <location>
        <begin position="238"/>
        <end position="334"/>
    </location>
</feature>
<dbReference type="EMBL" id="GGYP01003269">
    <property type="protein sequence ID" value="MDE48040.1"/>
    <property type="molecule type" value="Transcribed_RNA"/>
</dbReference>
<keyword evidence="6" id="KW-0325">Glycoprotein</keyword>
<proteinExistence type="inferred from homology"/>
<dbReference type="InterPro" id="IPR006693">
    <property type="entry name" value="AB_hydrolase_lipase"/>
</dbReference>
<accession>A0A6G1SDP3</accession>
<keyword evidence="4" id="KW-0442">Lipid degradation</keyword>
<dbReference type="FunFam" id="3.40.50.1820:FF:000057">
    <property type="entry name" value="Lipase"/>
    <property type="match status" value="1"/>
</dbReference>
<evidence type="ECO:0000259" key="7">
    <source>
        <dbReference type="Pfam" id="PF00561"/>
    </source>
</evidence>
<evidence type="ECO:0000256" key="4">
    <source>
        <dbReference type="ARBA" id="ARBA00022963"/>
    </source>
</evidence>
<dbReference type="AlphaFoldDB" id="A0A6G1SDP3"/>
<evidence type="ECO:0000256" key="2">
    <source>
        <dbReference type="ARBA" id="ARBA00022729"/>
    </source>
</evidence>
<evidence type="ECO:0000256" key="1">
    <source>
        <dbReference type="ARBA" id="ARBA00010701"/>
    </source>
</evidence>
<dbReference type="GO" id="GO:0016042">
    <property type="term" value="P:lipid catabolic process"/>
    <property type="evidence" value="ECO:0007669"/>
    <property type="project" value="UniProtKB-KW"/>
</dbReference>
<evidence type="ECO:0000256" key="5">
    <source>
        <dbReference type="ARBA" id="ARBA00023098"/>
    </source>
</evidence>
<organism evidence="9">
    <name type="scientific">Aceria tosichella</name>
    <name type="common">wheat curl mite</name>
    <dbReference type="NCBI Taxonomy" id="561515"/>
    <lineage>
        <taxon>Eukaryota</taxon>
        <taxon>Metazoa</taxon>
        <taxon>Ecdysozoa</taxon>
        <taxon>Arthropoda</taxon>
        <taxon>Chelicerata</taxon>
        <taxon>Arachnida</taxon>
        <taxon>Acari</taxon>
        <taxon>Acariformes</taxon>
        <taxon>Trombidiformes</taxon>
        <taxon>Prostigmata</taxon>
        <taxon>Eupodina</taxon>
        <taxon>Eriophyoidea</taxon>
        <taxon>Eriophyidae</taxon>
        <taxon>Eriophyinae</taxon>
        <taxon>Aceriini</taxon>
        <taxon>Aceria</taxon>
    </lineage>
</organism>
<keyword evidence="5" id="KW-0443">Lipid metabolism</keyword>
<feature type="domain" description="Partial AB-hydrolase lipase" evidence="8">
    <location>
        <begin position="110"/>
        <end position="169"/>
    </location>
</feature>
<dbReference type="GO" id="GO:0016787">
    <property type="term" value="F:hydrolase activity"/>
    <property type="evidence" value="ECO:0007669"/>
    <property type="project" value="UniProtKB-KW"/>
</dbReference>
<reference evidence="9" key="1">
    <citation type="submission" date="2018-10" db="EMBL/GenBank/DDBJ databases">
        <title>Transcriptome assembly of Aceria tosichella (Wheat curl mite) Type 2.</title>
        <authorList>
            <person name="Scully E.D."/>
            <person name="Geib S.M."/>
            <person name="Palmer N.A."/>
            <person name="Gupta A.K."/>
            <person name="Sarath G."/>
            <person name="Tatineni S."/>
        </authorList>
    </citation>
    <scope>NUCLEOTIDE SEQUENCE</scope>
    <source>
        <strain evidence="9">LincolnNE</strain>
    </source>
</reference>
<gene>
    <name evidence="9" type="primary">Lipf</name>
    <name evidence="9" type="ORF">g.13902</name>
</gene>
<evidence type="ECO:0000259" key="8">
    <source>
        <dbReference type="Pfam" id="PF04083"/>
    </source>
</evidence>
<keyword evidence="2" id="KW-0732">Signal</keyword>
<keyword evidence="3" id="KW-0378">Hydrolase</keyword>
<evidence type="ECO:0000313" key="9">
    <source>
        <dbReference type="EMBL" id="MDE48040.1"/>
    </source>
</evidence>
<comment type="similarity">
    <text evidence="1">Belongs to the AB hydrolase superfamily. Lipase family.</text>
</comment>
<dbReference type="InterPro" id="IPR000073">
    <property type="entry name" value="AB_hydrolase_1"/>
</dbReference>
<dbReference type="Gene3D" id="3.40.50.1820">
    <property type="entry name" value="alpha/beta hydrolase"/>
    <property type="match status" value="1"/>
</dbReference>
<evidence type="ECO:0000256" key="6">
    <source>
        <dbReference type="ARBA" id="ARBA00023180"/>
    </source>
</evidence>
<dbReference type="PANTHER" id="PTHR11005">
    <property type="entry name" value="LYSOSOMAL ACID LIPASE-RELATED"/>
    <property type="match status" value="1"/>
</dbReference>
<protein>
    <submittedName>
        <fullName evidence="9">Gastric triacylglycerol lipase</fullName>
    </submittedName>
</protein>
<dbReference type="SUPFAM" id="SSF53474">
    <property type="entry name" value="alpha/beta-Hydrolases"/>
    <property type="match status" value="1"/>
</dbReference>